<dbReference type="GO" id="GO:0000439">
    <property type="term" value="C:transcription factor TFIIH core complex"/>
    <property type="evidence" value="ECO:0007669"/>
    <property type="project" value="InterPro"/>
</dbReference>
<evidence type="ECO:0000256" key="3">
    <source>
        <dbReference type="ARBA" id="ARBA00022737"/>
    </source>
</evidence>
<dbReference type="PROSITE" id="PS50858">
    <property type="entry name" value="BSD"/>
    <property type="match status" value="1"/>
</dbReference>
<evidence type="ECO:0000256" key="1">
    <source>
        <dbReference type="ARBA" id="ARBA00004123"/>
    </source>
</evidence>
<keyword evidence="4" id="KW-0805">Transcription regulation</keyword>
<dbReference type="PANTHER" id="PTHR12856">
    <property type="entry name" value="TRANSCRIPTION INITIATION FACTOR IIH-RELATED"/>
    <property type="match status" value="1"/>
</dbReference>
<dbReference type="GO" id="GO:0006351">
    <property type="term" value="P:DNA-templated transcription"/>
    <property type="evidence" value="ECO:0007669"/>
    <property type="project" value="InterPro"/>
</dbReference>
<name>A0A9P7BGF4_9ASCO</name>
<dbReference type="Pfam" id="PF08567">
    <property type="entry name" value="PH_TFIIH"/>
    <property type="match status" value="1"/>
</dbReference>
<dbReference type="InterPro" id="IPR011993">
    <property type="entry name" value="PH-like_dom_sf"/>
</dbReference>
<feature type="region of interest" description="Disordered" evidence="7">
    <location>
        <begin position="379"/>
        <end position="403"/>
    </location>
</feature>
<comment type="subcellular location">
    <subcellularLocation>
        <location evidence="1">Nucleus</location>
    </subcellularLocation>
</comment>
<dbReference type="PROSITE" id="PS00018">
    <property type="entry name" value="EF_HAND_1"/>
    <property type="match status" value="1"/>
</dbReference>
<dbReference type="InterPro" id="IPR027079">
    <property type="entry name" value="Tfb1/GTF2H1"/>
</dbReference>
<evidence type="ECO:0000259" key="8">
    <source>
        <dbReference type="PROSITE" id="PS50858"/>
    </source>
</evidence>
<keyword evidence="3" id="KW-0677">Repeat</keyword>
<dbReference type="OrthoDB" id="360521at2759"/>
<accession>A0A9P7BGF4</accession>
<organism evidence="9 10">
    <name type="scientific">Pichia californica</name>
    <dbReference type="NCBI Taxonomy" id="460514"/>
    <lineage>
        <taxon>Eukaryota</taxon>
        <taxon>Fungi</taxon>
        <taxon>Dikarya</taxon>
        <taxon>Ascomycota</taxon>
        <taxon>Saccharomycotina</taxon>
        <taxon>Pichiomycetes</taxon>
        <taxon>Pichiales</taxon>
        <taxon>Pichiaceae</taxon>
        <taxon>Pichia</taxon>
    </lineage>
</organism>
<evidence type="ECO:0000256" key="2">
    <source>
        <dbReference type="ARBA" id="ARBA00009448"/>
    </source>
</evidence>
<keyword evidence="6" id="KW-0539">Nucleus</keyword>
<reference evidence="9" key="1">
    <citation type="submission" date="2020-11" db="EMBL/GenBank/DDBJ databases">
        <title>Kefir isolates.</title>
        <authorList>
            <person name="Marcisauskas S."/>
            <person name="Kim Y."/>
            <person name="Blasche S."/>
        </authorList>
    </citation>
    <scope>NUCLEOTIDE SEQUENCE</scope>
    <source>
        <strain evidence="9">Olga-1</strain>
    </source>
</reference>
<evidence type="ECO:0000256" key="6">
    <source>
        <dbReference type="ARBA" id="ARBA00023242"/>
    </source>
</evidence>
<dbReference type="InterPro" id="IPR018247">
    <property type="entry name" value="EF_Hand_1_Ca_BS"/>
</dbReference>
<dbReference type="GO" id="GO:0006289">
    <property type="term" value="P:nucleotide-excision repair"/>
    <property type="evidence" value="ECO:0007669"/>
    <property type="project" value="InterPro"/>
</dbReference>
<comment type="caution">
    <text evidence="9">The sequence shown here is derived from an EMBL/GenBank/DDBJ whole genome shotgun (WGS) entry which is preliminary data.</text>
</comment>
<proteinExistence type="inferred from homology"/>
<evidence type="ECO:0000313" key="10">
    <source>
        <dbReference type="Proteomes" id="UP000697127"/>
    </source>
</evidence>
<dbReference type="SUPFAM" id="SSF50729">
    <property type="entry name" value="PH domain-like"/>
    <property type="match status" value="1"/>
</dbReference>
<dbReference type="InterPro" id="IPR035925">
    <property type="entry name" value="BSD_dom_sf"/>
</dbReference>
<gene>
    <name evidence="9" type="primary">TFB1</name>
    <name evidence="9" type="ORF">C6P40_000672</name>
</gene>
<evidence type="ECO:0000256" key="5">
    <source>
        <dbReference type="ARBA" id="ARBA00023163"/>
    </source>
</evidence>
<dbReference type="InterPro" id="IPR005607">
    <property type="entry name" value="BSD_dom"/>
</dbReference>
<evidence type="ECO:0000256" key="4">
    <source>
        <dbReference type="ARBA" id="ARBA00023015"/>
    </source>
</evidence>
<dbReference type="Gene3D" id="2.30.29.30">
    <property type="entry name" value="Pleckstrin-homology domain (PH domain)/Phosphotyrosine-binding domain (PTB)"/>
    <property type="match status" value="1"/>
</dbReference>
<dbReference type="AlphaFoldDB" id="A0A9P7BGF4"/>
<evidence type="ECO:0000256" key="7">
    <source>
        <dbReference type="SAM" id="MobiDB-lite"/>
    </source>
</evidence>
<feature type="region of interest" description="Disordered" evidence="7">
    <location>
        <begin position="128"/>
        <end position="147"/>
    </location>
</feature>
<dbReference type="Pfam" id="PF03909">
    <property type="entry name" value="BSD"/>
    <property type="match status" value="2"/>
</dbReference>
<feature type="compositionally biased region" description="Basic and acidic residues" evidence="7">
    <location>
        <begin position="383"/>
        <end position="403"/>
    </location>
</feature>
<protein>
    <submittedName>
        <fullName evidence="9">RNA polymerase II transcription factor B subunit 1</fullName>
    </submittedName>
</protein>
<evidence type="ECO:0000313" key="9">
    <source>
        <dbReference type="EMBL" id="KAG0688684.1"/>
    </source>
</evidence>
<keyword evidence="5" id="KW-0804">Transcription</keyword>
<dbReference type="SMART" id="SM00751">
    <property type="entry name" value="BSD"/>
    <property type="match status" value="2"/>
</dbReference>
<dbReference type="EMBL" id="PUHW01000131">
    <property type="protein sequence ID" value="KAG0688684.1"/>
    <property type="molecule type" value="Genomic_DNA"/>
</dbReference>
<sequence>MARIQGQATHKKRAGMMTITEDTFPAMLIWRCADSNAATNLVELSLDTVSFLQATPETSEKMMLKIGLEDSKQLLFGFNSRKIMDNVKTSIQQIIARKKTSISVEKSKKTITSSINDVNSDVLGNKIPVTDDDNTNNSNSINNKDINNPEIIPDESVKNDEFLADLLNSKKLIKNLALQQRLLRDNVKLMRTFTEAVIKQGMEAEEFWKSRIHLLRSFAIQNNQKKGPYNVLSTIKPVASSDNEVNVNVTRDKIKEIFKQYPIVRKAYDDNVPRMSEGEFWSRFFSSKLFRKLRGEKVNLYDRGDVTLDKYLYFDPDYDGEEEVDDNDEVGDLLHDEKNNQELLSHSKKKRKIGASEQMVKKKKVKLFNEIDTPIPKCLDLGGNKEDDPDLKGNKPDITMKDDQDPELVGILRTMNRLSRRLMADITDNLNKGDDNDDDDDNLDLEFEKELELNDLDESDEVEYNELKYAQTSNISSNIIPNEMINKVLNQSNLNPESCEYDEIIKQLKEEFKIEFDLTCVYRNLKQEGKKQNDAYKDINNLVKKNAKQSQQSWNSNLKELLGLPTSAANTSSLNNTLTKENTDYDIGIKINLDSNKIESVKLTHATSIEFLRQFWTQFNITAASTPNTDPNFKSDLIKLRKYYFSVKKCLNRVEAQLIKCKDVKEKEIETQMLKPLVDALNAALQKYEDSIVKTK</sequence>
<keyword evidence="10" id="KW-1185">Reference proteome</keyword>
<feature type="domain" description="BSD" evidence="8">
    <location>
        <begin position="241"/>
        <end position="292"/>
    </location>
</feature>
<dbReference type="InterPro" id="IPR013876">
    <property type="entry name" value="TFIIH_BTF_p62_N"/>
</dbReference>
<dbReference type="Proteomes" id="UP000697127">
    <property type="component" value="Unassembled WGS sequence"/>
</dbReference>
<comment type="similarity">
    <text evidence="2">Belongs to the TFB1 family.</text>
</comment>
<dbReference type="CDD" id="cd13229">
    <property type="entry name" value="PH_TFIIH"/>
    <property type="match status" value="1"/>
</dbReference>
<dbReference type="SUPFAM" id="SSF140383">
    <property type="entry name" value="BSD domain-like"/>
    <property type="match status" value="1"/>
</dbReference>
<feature type="compositionally biased region" description="Low complexity" evidence="7">
    <location>
        <begin position="135"/>
        <end position="147"/>
    </location>
</feature>